<dbReference type="PROSITE" id="PS00061">
    <property type="entry name" value="ADH_SHORT"/>
    <property type="match status" value="1"/>
</dbReference>
<dbReference type="SUPFAM" id="SSF51735">
    <property type="entry name" value="NAD(P)-binding Rossmann-fold domains"/>
    <property type="match status" value="1"/>
</dbReference>
<keyword evidence="1" id="KW-0560">Oxidoreductase</keyword>
<gene>
    <name evidence="3" type="ORF">QR98_0023390</name>
</gene>
<organism evidence="3 4">
    <name type="scientific">Sarcoptes scabiei</name>
    <name type="common">Itch mite</name>
    <name type="synonym">Acarus scabiei</name>
    <dbReference type="NCBI Taxonomy" id="52283"/>
    <lineage>
        <taxon>Eukaryota</taxon>
        <taxon>Metazoa</taxon>
        <taxon>Ecdysozoa</taxon>
        <taxon>Arthropoda</taxon>
        <taxon>Chelicerata</taxon>
        <taxon>Arachnida</taxon>
        <taxon>Acari</taxon>
        <taxon>Acariformes</taxon>
        <taxon>Sarcoptiformes</taxon>
        <taxon>Astigmata</taxon>
        <taxon>Psoroptidia</taxon>
        <taxon>Sarcoptoidea</taxon>
        <taxon>Sarcoptidae</taxon>
        <taxon>Sarcoptinae</taxon>
        <taxon>Sarcoptes</taxon>
    </lineage>
</organism>
<protein>
    <submittedName>
        <fullName evidence="3">11-cis retinol dehydrogenase-like protein</fullName>
    </submittedName>
</protein>
<proteinExistence type="inferred from homology"/>
<dbReference type="OMA" id="SCCHNLK"/>
<dbReference type="Gene3D" id="3.40.50.720">
    <property type="entry name" value="NAD(P)-binding Rossmann-like Domain"/>
    <property type="match status" value="1"/>
</dbReference>
<dbReference type="InterPro" id="IPR020904">
    <property type="entry name" value="Sc_DH/Rdtase_CS"/>
</dbReference>
<evidence type="ECO:0000313" key="4">
    <source>
        <dbReference type="Proteomes" id="UP000616769"/>
    </source>
</evidence>
<comment type="similarity">
    <text evidence="2">Belongs to the short-chain dehydrogenases/reductases (SDR) family.</text>
</comment>
<dbReference type="PRINTS" id="PR00080">
    <property type="entry name" value="SDRFAMILY"/>
</dbReference>
<accession>A0A132A0N2</accession>
<dbReference type="PANTHER" id="PTHR43313">
    <property type="entry name" value="SHORT-CHAIN DEHYDROGENASE/REDUCTASE FAMILY 9C"/>
    <property type="match status" value="1"/>
</dbReference>
<dbReference type="GO" id="GO:0016491">
    <property type="term" value="F:oxidoreductase activity"/>
    <property type="evidence" value="ECO:0007669"/>
    <property type="project" value="UniProtKB-KW"/>
</dbReference>
<dbReference type="EMBL" id="JXLN01006589">
    <property type="protein sequence ID" value="KPM03900.1"/>
    <property type="molecule type" value="Genomic_DNA"/>
</dbReference>
<comment type="caution">
    <text evidence="3">The sequence shown here is derived from an EMBL/GenBank/DDBJ whole genome shotgun (WGS) entry which is preliminary data.</text>
</comment>
<evidence type="ECO:0000256" key="1">
    <source>
        <dbReference type="ARBA" id="ARBA00023002"/>
    </source>
</evidence>
<dbReference type="PANTHER" id="PTHR43313:SF36">
    <property type="entry name" value="D-BETA-HYDROXYBUTYRATE DEHYDROGENASE, MITOCHONDRIAL"/>
    <property type="match status" value="1"/>
</dbReference>
<evidence type="ECO:0000313" key="3">
    <source>
        <dbReference type="EMBL" id="KPM03900.1"/>
    </source>
</evidence>
<dbReference type="VEuPathDB" id="VectorBase:SSCA004803"/>
<name>A0A132A0N2_SARSC</name>
<dbReference type="Pfam" id="PF00106">
    <property type="entry name" value="adh_short"/>
    <property type="match status" value="1"/>
</dbReference>
<dbReference type="InterPro" id="IPR036291">
    <property type="entry name" value="NAD(P)-bd_dom_sf"/>
</dbReference>
<dbReference type="Proteomes" id="UP000616769">
    <property type="component" value="Unassembled WGS sequence"/>
</dbReference>
<dbReference type="GO" id="GO:0008202">
    <property type="term" value="P:steroid metabolic process"/>
    <property type="evidence" value="ECO:0007669"/>
    <property type="project" value="TreeGrafter"/>
</dbReference>
<evidence type="ECO:0000256" key="2">
    <source>
        <dbReference type="RuleBase" id="RU000363"/>
    </source>
</evidence>
<dbReference type="OrthoDB" id="294295at2759"/>
<reference evidence="3 4" key="1">
    <citation type="journal article" date="2015" name="Parasit. Vectors">
        <title>Draft genome of the scabies mite.</title>
        <authorList>
            <person name="Rider S.D.Jr."/>
            <person name="Morgan M.S."/>
            <person name="Arlian L.G."/>
        </authorList>
    </citation>
    <scope>NUCLEOTIDE SEQUENCE [LARGE SCALE GENOMIC DNA]</scope>
    <source>
        <strain evidence="3">Arlian Lab</strain>
    </source>
</reference>
<dbReference type="PRINTS" id="PR00081">
    <property type="entry name" value="GDHRDH"/>
</dbReference>
<dbReference type="AlphaFoldDB" id="A0A132A0N2"/>
<dbReference type="InterPro" id="IPR002347">
    <property type="entry name" value="SDR_fam"/>
</dbReference>
<sequence>MNYSLIEFFLALIVLIIGLSVIIWSIYITLFLPTQWFNPIGKTILITGCDSGIGLEIAKHLHRKGSNIIATVLSNESEGAKQLREKCRSDRMFLIEMNLTELKKSNDSIDRIGEILTANKFDLYALINNAGVCAFGEFDFLTFDQIEHQINVNFAGSIYLIKHMLPFLIKAKASDIILLTGRIINVSSVNALVPFPGIGVYSATKKALECFSESLAMELSRFDVQVLSLRLGDYVKLTKIMSKHDEIIREQSKNMDHGRKKLYENYFERYHQSVMKNKGMFSPKSFEQSSLFDDFDEVCYAVKPRNNLISATFNYKLIIYALHWLPSTIRSYVLINFSNKIQNQTSSTFEN</sequence>